<reference evidence="2" key="1">
    <citation type="submission" date="2020-11" db="EMBL/GenBank/DDBJ databases">
        <authorList>
            <consortium name="DOE Joint Genome Institute"/>
            <person name="Ahrendt S."/>
            <person name="Riley R."/>
            <person name="Andreopoulos W."/>
            <person name="Labutti K."/>
            <person name="Pangilinan J."/>
            <person name="Ruiz-Duenas F.J."/>
            <person name="Barrasa J.M."/>
            <person name="Sanchez-Garcia M."/>
            <person name="Camarero S."/>
            <person name="Miyauchi S."/>
            <person name="Serrano A."/>
            <person name="Linde D."/>
            <person name="Babiker R."/>
            <person name="Drula E."/>
            <person name="Ayuso-Fernandez I."/>
            <person name="Pacheco R."/>
            <person name="Padilla G."/>
            <person name="Ferreira P."/>
            <person name="Barriuso J."/>
            <person name="Kellner H."/>
            <person name="Castanera R."/>
            <person name="Alfaro M."/>
            <person name="Ramirez L."/>
            <person name="Pisabarro A.G."/>
            <person name="Kuo A."/>
            <person name="Tritt A."/>
            <person name="Lipzen A."/>
            <person name="He G."/>
            <person name="Yan M."/>
            <person name="Ng V."/>
            <person name="Cullen D."/>
            <person name="Martin F."/>
            <person name="Rosso M.-N."/>
            <person name="Henrissat B."/>
            <person name="Hibbett D."/>
            <person name="Martinez A.T."/>
            <person name="Grigoriev I.V."/>
        </authorList>
    </citation>
    <scope>NUCLEOTIDE SEQUENCE</scope>
    <source>
        <strain evidence="2">AH 40177</strain>
    </source>
</reference>
<name>A0A9P5Q5A5_9AGAR</name>
<dbReference type="Proteomes" id="UP000772434">
    <property type="component" value="Unassembled WGS sequence"/>
</dbReference>
<gene>
    <name evidence="2" type="ORF">BDP27DRAFT_1412665</name>
</gene>
<dbReference type="EMBL" id="JADNRY010000001">
    <property type="protein sequence ID" value="KAF9078719.1"/>
    <property type="molecule type" value="Genomic_DNA"/>
</dbReference>
<comment type="caution">
    <text evidence="2">The sequence shown here is derived from an EMBL/GenBank/DDBJ whole genome shotgun (WGS) entry which is preliminary data.</text>
</comment>
<dbReference type="OrthoDB" id="3051118at2759"/>
<feature type="transmembrane region" description="Helical" evidence="1">
    <location>
        <begin position="139"/>
        <end position="160"/>
    </location>
</feature>
<keyword evidence="3" id="KW-1185">Reference proteome</keyword>
<keyword evidence="1" id="KW-0812">Transmembrane</keyword>
<keyword evidence="1" id="KW-0472">Membrane</keyword>
<keyword evidence="1" id="KW-1133">Transmembrane helix</keyword>
<proteinExistence type="predicted"/>
<evidence type="ECO:0000313" key="2">
    <source>
        <dbReference type="EMBL" id="KAF9078719.1"/>
    </source>
</evidence>
<protein>
    <submittedName>
        <fullName evidence="2">Uncharacterized protein</fullName>
    </submittedName>
</protein>
<organism evidence="2 3">
    <name type="scientific">Rhodocollybia butyracea</name>
    <dbReference type="NCBI Taxonomy" id="206335"/>
    <lineage>
        <taxon>Eukaryota</taxon>
        <taxon>Fungi</taxon>
        <taxon>Dikarya</taxon>
        <taxon>Basidiomycota</taxon>
        <taxon>Agaricomycotina</taxon>
        <taxon>Agaricomycetes</taxon>
        <taxon>Agaricomycetidae</taxon>
        <taxon>Agaricales</taxon>
        <taxon>Marasmiineae</taxon>
        <taxon>Omphalotaceae</taxon>
        <taxon>Rhodocollybia</taxon>
    </lineage>
</organism>
<sequence>MSNWSNWSKFFNYADYGTIGDPHADTIAPMLKASTSITGIKHHSTISSTTTDFLRASTTTSFTSSYTPTMSSTSGSVTSTSRMPHLGPGLVIPWTASSIPSSSMQTTSTVIFATGPSNTAVSDIPNTHSVASDPNHRTAIVIGCVVFSLLVLSLMTCILLNTKRLRSMLFTRRADRDLDSYFVKDLEQSKSPETAAKGGDSGQVLSSTFPTWIKLPSQISTFHNHRDSLLSYFRPGRDSLASYQSRPRRTTRNHQREKVVDIVSDFPRSRWSVTSSDCSYSLDLGRPCYSSKSTSFDSCRVLHFAVFYHTRVTTFPDGQCSSVWSFPKGGRAELGTKKSQDFGAG</sequence>
<evidence type="ECO:0000256" key="1">
    <source>
        <dbReference type="SAM" id="Phobius"/>
    </source>
</evidence>
<evidence type="ECO:0000313" key="3">
    <source>
        <dbReference type="Proteomes" id="UP000772434"/>
    </source>
</evidence>
<accession>A0A9P5Q5A5</accession>
<dbReference type="AlphaFoldDB" id="A0A9P5Q5A5"/>